<feature type="compositionally biased region" description="Basic and acidic residues" evidence="3">
    <location>
        <begin position="301"/>
        <end position="314"/>
    </location>
</feature>
<name>A0A2Z6P2A4_TRISU</name>
<dbReference type="InterPro" id="IPR039764">
    <property type="entry name" value="HABP4/SERBP1-like"/>
</dbReference>
<dbReference type="Pfam" id="PF09598">
    <property type="entry name" value="Stm1_N"/>
    <property type="match status" value="1"/>
</dbReference>
<protein>
    <recommendedName>
        <fullName evidence="4">Hyaluronan/mRNA-binding protein domain-containing protein</fullName>
    </recommendedName>
</protein>
<dbReference type="Gene3D" id="6.10.140.1040">
    <property type="match status" value="1"/>
</dbReference>
<evidence type="ECO:0000256" key="3">
    <source>
        <dbReference type="SAM" id="MobiDB-lite"/>
    </source>
</evidence>
<dbReference type="OrthoDB" id="784393at2759"/>
<dbReference type="PANTHER" id="PTHR12299:SF69">
    <property type="entry name" value="NUCLEAR RNA-BINDING-LIKE PROTEIN"/>
    <property type="match status" value="1"/>
</dbReference>
<evidence type="ECO:0000313" key="5">
    <source>
        <dbReference type="EMBL" id="GAU50558.1"/>
    </source>
</evidence>
<feature type="compositionally biased region" description="Gly residues" evidence="3">
    <location>
        <begin position="335"/>
        <end position="354"/>
    </location>
</feature>
<reference evidence="6" key="1">
    <citation type="journal article" date="2017" name="Front. Plant Sci.">
        <title>Climate Clever Clovers: New Paradigm to Reduce the Environmental Footprint of Ruminants by Breeding Low Methanogenic Forages Utilizing Haplotype Variation.</title>
        <authorList>
            <person name="Kaur P."/>
            <person name="Appels R."/>
            <person name="Bayer P.E."/>
            <person name="Keeble-Gagnere G."/>
            <person name="Wang J."/>
            <person name="Hirakawa H."/>
            <person name="Shirasawa K."/>
            <person name="Vercoe P."/>
            <person name="Stefanova K."/>
            <person name="Durmic Z."/>
            <person name="Nichols P."/>
            <person name="Revell C."/>
            <person name="Isobe S.N."/>
            <person name="Edwards D."/>
            <person name="Erskine W."/>
        </authorList>
    </citation>
    <scope>NUCLEOTIDE SEQUENCE [LARGE SCALE GENOMIC DNA]</scope>
    <source>
        <strain evidence="6">cv. Daliak</strain>
    </source>
</reference>
<keyword evidence="2" id="KW-0963">Cytoplasm</keyword>
<organism evidence="5 6">
    <name type="scientific">Trifolium subterraneum</name>
    <name type="common">Subterranean clover</name>
    <dbReference type="NCBI Taxonomy" id="3900"/>
    <lineage>
        <taxon>Eukaryota</taxon>
        <taxon>Viridiplantae</taxon>
        <taxon>Streptophyta</taxon>
        <taxon>Embryophyta</taxon>
        <taxon>Tracheophyta</taxon>
        <taxon>Spermatophyta</taxon>
        <taxon>Magnoliopsida</taxon>
        <taxon>eudicotyledons</taxon>
        <taxon>Gunneridae</taxon>
        <taxon>Pentapetalae</taxon>
        <taxon>rosids</taxon>
        <taxon>fabids</taxon>
        <taxon>Fabales</taxon>
        <taxon>Fabaceae</taxon>
        <taxon>Papilionoideae</taxon>
        <taxon>50 kb inversion clade</taxon>
        <taxon>NPAAA clade</taxon>
        <taxon>Hologalegina</taxon>
        <taxon>IRL clade</taxon>
        <taxon>Trifolieae</taxon>
        <taxon>Trifolium</taxon>
    </lineage>
</organism>
<dbReference type="GO" id="GO:0003729">
    <property type="term" value="F:mRNA binding"/>
    <property type="evidence" value="ECO:0007669"/>
    <property type="project" value="TreeGrafter"/>
</dbReference>
<dbReference type="AlphaFoldDB" id="A0A2Z6P2A4"/>
<feature type="compositionally biased region" description="Basic and acidic residues" evidence="3">
    <location>
        <begin position="208"/>
        <end position="219"/>
    </location>
</feature>
<dbReference type="GO" id="GO:0005737">
    <property type="term" value="C:cytoplasm"/>
    <property type="evidence" value="ECO:0007669"/>
    <property type="project" value="UniProtKB-SubCell"/>
</dbReference>
<dbReference type="Proteomes" id="UP000242715">
    <property type="component" value="Unassembled WGS sequence"/>
</dbReference>
<feature type="region of interest" description="Disordered" evidence="3">
    <location>
        <begin position="328"/>
        <end position="378"/>
    </location>
</feature>
<keyword evidence="6" id="KW-1185">Reference proteome</keyword>
<feature type="compositionally biased region" description="Gly residues" evidence="3">
    <location>
        <begin position="83"/>
        <end position="104"/>
    </location>
</feature>
<dbReference type="InterPro" id="IPR006861">
    <property type="entry name" value="HABP4_PAIRBP1-bd"/>
</dbReference>
<evidence type="ECO:0000313" key="6">
    <source>
        <dbReference type="Proteomes" id="UP000242715"/>
    </source>
</evidence>
<proteinExistence type="predicted"/>
<feature type="compositionally biased region" description="Basic and acidic residues" evidence="3">
    <location>
        <begin position="161"/>
        <end position="186"/>
    </location>
</feature>
<feature type="region of interest" description="Disordered" evidence="3">
    <location>
        <begin position="29"/>
        <end position="246"/>
    </location>
</feature>
<dbReference type="SMART" id="SM01233">
    <property type="entry name" value="HABP4_PAI-RBP1"/>
    <property type="match status" value="1"/>
</dbReference>
<evidence type="ECO:0000259" key="4">
    <source>
        <dbReference type="SMART" id="SM01233"/>
    </source>
</evidence>
<sequence>MATTNPFDLLGDDAEDPSQLIIAEQLKAAAAPIKKPADKEQGKRGGAQTQSNKPAQLPSKPTPPAQAVRESRNEGGRIEGGRGGRGFGGRGGGRGYGGGRGGRGFNRDYSNDENSFPGSGAPENHGPIEGDNSSERRNYGGPRPPYRGGRRGGFSNGEAGEEGRPRRTFERRSGTGRGNEFKREGAGRGNWGTETDEIAQVTEEAVIEGEKNLGDEKPAVENAAAEGNKDSPANEAEEKEAEDKEMTLEEYNKLREEKRKALQVLKTEARKVDTKEFETMQALSCKKDNFEIFAKLGSDKDKRKEAFDKEEKAKKSVSINEFLKPAEGDAYYRSGGRGRGGYGRGPQGGGGGYRGNSNRNVRAPSIEDPGHFPTLGAK</sequence>
<comment type="subcellular location">
    <subcellularLocation>
        <location evidence="1">Cytoplasm</location>
    </subcellularLocation>
</comment>
<dbReference type="EMBL" id="DF974803">
    <property type="protein sequence ID" value="GAU50558.1"/>
    <property type="molecule type" value="Genomic_DNA"/>
</dbReference>
<dbReference type="GO" id="GO:0005634">
    <property type="term" value="C:nucleus"/>
    <property type="evidence" value="ECO:0007669"/>
    <property type="project" value="TreeGrafter"/>
</dbReference>
<gene>
    <name evidence="5" type="ORF">TSUD_180280</name>
</gene>
<dbReference type="Pfam" id="PF04774">
    <property type="entry name" value="HABP4_PAI-RBP1"/>
    <property type="match status" value="1"/>
</dbReference>
<accession>A0A2Z6P2A4</accession>
<dbReference type="PANTHER" id="PTHR12299">
    <property type="entry name" value="HYALURONIC ACID-BINDING PROTEIN 4"/>
    <property type="match status" value="1"/>
</dbReference>
<dbReference type="InterPro" id="IPR019084">
    <property type="entry name" value="STM1-like_N"/>
</dbReference>
<feature type="region of interest" description="Disordered" evidence="3">
    <location>
        <begin position="301"/>
        <end position="320"/>
    </location>
</feature>
<feature type="domain" description="Hyaluronan/mRNA-binding protein" evidence="4">
    <location>
        <begin position="165"/>
        <end position="273"/>
    </location>
</feature>
<feature type="compositionally biased region" description="Basic and acidic residues" evidence="3">
    <location>
        <begin position="69"/>
        <end position="82"/>
    </location>
</feature>
<evidence type="ECO:0000256" key="1">
    <source>
        <dbReference type="ARBA" id="ARBA00004496"/>
    </source>
</evidence>
<evidence type="ECO:0000256" key="2">
    <source>
        <dbReference type="ARBA" id="ARBA00022490"/>
    </source>
</evidence>